<keyword evidence="1" id="KW-0812">Transmembrane</keyword>
<dbReference type="AlphaFoldDB" id="A0A8J6CH40"/>
<evidence type="ECO:0000256" key="1">
    <source>
        <dbReference type="SAM" id="Phobius"/>
    </source>
</evidence>
<evidence type="ECO:0000313" key="3">
    <source>
        <dbReference type="EMBL" id="KAG8470766.1"/>
    </source>
</evidence>
<dbReference type="CDD" id="cd06257">
    <property type="entry name" value="DnaJ"/>
    <property type="match status" value="1"/>
</dbReference>
<dbReference type="InterPro" id="IPR036869">
    <property type="entry name" value="J_dom_sf"/>
</dbReference>
<feature type="transmembrane region" description="Helical" evidence="1">
    <location>
        <begin position="66"/>
        <end position="92"/>
    </location>
</feature>
<dbReference type="Pfam" id="PF00226">
    <property type="entry name" value="DnaJ"/>
    <property type="match status" value="1"/>
</dbReference>
<dbReference type="PROSITE" id="PS50076">
    <property type="entry name" value="DNAJ_2"/>
    <property type="match status" value="1"/>
</dbReference>
<dbReference type="SMART" id="SM00271">
    <property type="entry name" value="DnaJ"/>
    <property type="match status" value="1"/>
</dbReference>
<proteinExistence type="predicted"/>
<feature type="transmembrane region" description="Helical" evidence="1">
    <location>
        <begin position="159"/>
        <end position="183"/>
    </location>
</feature>
<sequence length="486" mass="52879">MGVVSQILSCLPLLLALGSAWTSGGYTPLLQFALTVLIGRLLNSALSAQLNLMFAGATKPAVVAQISLIPAAIATAGYFCGCSMRMLGSYGFTSFVFPALRRLYPKMGSPAIAALIVAGLAYAWQEHGISPFLVFFVFLQALPEIQRPLWIGGRVRSRLHIALVVCVIALCAPFAALGGVALVQPVWLGKLTDGQLRTLCYASNGCPSIDHRDLYAALGLGKYASPAEVRKAYRRLSLENHPDKLVGPALSADERTERLETFTRAASAYEVLSRPGAQAQYDAMLYGEQRIRPELLDLAPRCVAVALMLFYWLALSATNVREANLQKRTASERFRRHILHQGPINLPAIGLASRQPLEDFARFHELPVVLHNSADELEQLRAMLRAAGVELMPSDPTAERTVIRSTRGDPEALRAHILNGGAMSCAALGLAREQLDEYARDKAHPMVSIGKNGNEDVLEMRALLENAGIVLEPMPEGEHQLIEIKV</sequence>
<accession>A0A8J6CH40</accession>
<dbReference type="Proteomes" id="UP000751190">
    <property type="component" value="Unassembled WGS sequence"/>
</dbReference>
<keyword evidence="4" id="KW-1185">Reference proteome</keyword>
<dbReference type="Gene3D" id="1.10.287.110">
    <property type="entry name" value="DnaJ domain"/>
    <property type="match status" value="1"/>
</dbReference>
<organism evidence="3 4">
    <name type="scientific">Diacronema lutheri</name>
    <name type="common">Unicellular marine alga</name>
    <name type="synonym">Monochrysis lutheri</name>
    <dbReference type="NCBI Taxonomy" id="2081491"/>
    <lineage>
        <taxon>Eukaryota</taxon>
        <taxon>Haptista</taxon>
        <taxon>Haptophyta</taxon>
        <taxon>Pavlovophyceae</taxon>
        <taxon>Pavlovales</taxon>
        <taxon>Pavlovaceae</taxon>
        <taxon>Diacronema</taxon>
    </lineage>
</organism>
<dbReference type="InterPro" id="IPR050817">
    <property type="entry name" value="DjlA_DnaK_co-chaperone"/>
</dbReference>
<dbReference type="PRINTS" id="PR00625">
    <property type="entry name" value="JDOMAIN"/>
</dbReference>
<gene>
    <name evidence="3" type="ORF">KFE25_009187</name>
</gene>
<evidence type="ECO:0000313" key="4">
    <source>
        <dbReference type="Proteomes" id="UP000751190"/>
    </source>
</evidence>
<dbReference type="OrthoDB" id="10250354at2759"/>
<dbReference type="EMBL" id="JAGTXO010000001">
    <property type="protein sequence ID" value="KAG8470766.1"/>
    <property type="molecule type" value="Genomic_DNA"/>
</dbReference>
<dbReference type="InterPro" id="IPR001623">
    <property type="entry name" value="DnaJ_domain"/>
</dbReference>
<dbReference type="PANTHER" id="PTHR24074">
    <property type="entry name" value="CO-CHAPERONE PROTEIN DJLA"/>
    <property type="match status" value="1"/>
</dbReference>
<name>A0A8J6CH40_DIALT</name>
<keyword evidence="1" id="KW-1133">Transmembrane helix</keyword>
<feature type="domain" description="J" evidence="2">
    <location>
        <begin position="213"/>
        <end position="285"/>
    </location>
</feature>
<dbReference type="SUPFAM" id="SSF46565">
    <property type="entry name" value="Chaperone J-domain"/>
    <property type="match status" value="1"/>
</dbReference>
<protein>
    <recommendedName>
        <fullName evidence="2">J domain-containing protein</fullName>
    </recommendedName>
</protein>
<reference evidence="3" key="1">
    <citation type="submission" date="2021-05" db="EMBL/GenBank/DDBJ databases">
        <title>The genome of the haptophyte Pavlova lutheri (Diacronema luteri, Pavlovales) - a model for lipid biosynthesis in eukaryotic algae.</title>
        <authorList>
            <person name="Hulatt C.J."/>
            <person name="Posewitz M.C."/>
        </authorList>
    </citation>
    <scope>NUCLEOTIDE SEQUENCE</scope>
    <source>
        <strain evidence="3">NIVA-4/92</strain>
    </source>
</reference>
<comment type="caution">
    <text evidence="3">The sequence shown here is derived from an EMBL/GenBank/DDBJ whole genome shotgun (WGS) entry which is preliminary data.</text>
</comment>
<keyword evidence="1" id="KW-0472">Membrane</keyword>
<evidence type="ECO:0000259" key="2">
    <source>
        <dbReference type="PROSITE" id="PS50076"/>
    </source>
</evidence>